<evidence type="ECO:0000313" key="8">
    <source>
        <dbReference type="EMBL" id="TKA22914.1"/>
    </source>
</evidence>
<dbReference type="PANTHER" id="PTHR23183">
    <property type="entry name" value="NOP14"/>
    <property type="match status" value="1"/>
</dbReference>
<feature type="region of interest" description="Disordered" evidence="7">
    <location>
        <begin position="274"/>
        <end position="508"/>
    </location>
</feature>
<feature type="compositionally biased region" description="Basic and acidic residues" evidence="7">
    <location>
        <begin position="781"/>
        <end position="822"/>
    </location>
</feature>
<feature type="compositionally biased region" description="Acidic residues" evidence="7">
    <location>
        <begin position="177"/>
        <end position="199"/>
    </location>
</feature>
<comment type="function">
    <text evidence="6">Involved in nucleolar processing of pre-18S ribosomal RNA. Has a role in the nuclear export of 40S pre-ribosomal subunit to the cytoplasm.</text>
</comment>
<dbReference type="Proteomes" id="UP000308549">
    <property type="component" value="Unassembled WGS sequence"/>
</dbReference>
<evidence type="ECO:0000256" key="6">
    <source>
        <dbReference type="ARBA" id="ARBA00024695"/>
    </source>
</evidence>
<feature type="compositionally biased region" description="Acidic residues" evidence="7">
    <location>
        <begin position="211"/>
        <end position="222"/>
    </location>
</feature>
<name>A0A4U0TLX8_9PEZI</name>
<feature type="compositionally biased region" description="Acidic residues" evidence="7">
    <location>
        <begin position="429"/>
        <end position="465"/>
    </location>
</feature>
<accession>A0A4U0TLX8</accession>
<dbReference type="EMBL" id="NAJL01000064">
    <property type="protein sequence ID" value="TKA22914.1"/>
    <property type="molecule type" value="Genomic_DNA"/>
</dbReference>
<feature type="region of interest" description="Disordered" evidence="7">
    <location>
        <begin position="779"/>
        <end position="822"/>
    </location>
</feature>
<evidence type="ECO:0000256" key="3">
    <source>
        <dbReference type="ARBA" id="ARBA00022517"/>
    </source>
</evidence>
<evidence type="ECO:0000256" key="5">
    <source>
        <dbReference type="ARBA" id="ARBA00023242"/>
    </source>
</evidence>
<gene>
    <name evidence="8" type="ORF">B0A50_07853</name>
</gene>
<keyword evidence="4" id="KW-0698">rRNA processing</keyword>
<dbReference type="AlphaFoldDB" id="A0A4U0TLX8"/>
<evidence type="ECO:0000256" key="4">
    <source>
        <dbReference type="ARBA" id="ARBA00022552"/>
    </source>
</evidence>
<protein>
    <recommendedName>
        <fullName evidence="10">Nop14-like protein</fullName>
    </recommendedName>
</protein>
<feature type="compositionally biased region" description="Acidic residues" evidence="7">
    <location>
        <begin position="370"/>
        <end position="382"/>
    </location>
</feature>
<keyword evidence="9" id="KW-1185">Reference proteome</keyword>
<feature type="compositionally biased region" description="Basic and acidic residues" evidence="7">
    <location>
        <begin position="132"/>
        <end position="148"/>
    </location>
</feature>
<feature type="region of interest" description="Disordered" evidence="7">
    <location>
        <begin position="850"/>
        <end position="878"/>
    </location>
</feature>
<dbReference type="InterPro" id="IPR007276">
    <property type="entry name" value="Nop14"/>
</dbReference>
<dbReference type="GO" id="GO:0030692">
    <property type="term" value="C:Noc4p-Nop14p complex"/>
    <property type="evidence" value="ECO:0007669"/>
    <property type="project" value="TreeGrafter"/>
</dbReference>
<feature type="compositionally biased region" description="Basic and acidic residues" evidence="7">
    <location>
        <begin position="304"/>
        <end position="325"/>
    </location>
</feature>
<evidence type="ECO:0008006" key="10">
    <source>
        <dbReference type="Google" id="ProtNLM"/>
    </source>
</evidence>
<evidence type="ECO:0000256" key="1">
    <source>
        <dbReference type="ARBA" id="ARBA00004604"/>
    </source>
</evidence>
<comment type="caution">
    <text evidence="8">The sequence shown here is derived from an EMBL/GenBank/DDBJ whole genome shotgun (WGS) entry which is preliminary data.</text>
</comment>
<keyword evidence="3" id="KW-0690">Ribosome biogenesis</keyword>
<keyword evidence="5" id="KW-0539">Nucleus</keyword>
<dbReference type="GO" id="GO:0030490">
    <property type="term" value="P:maturation of SSU-rRNA"/>
    <property type="evidence" value="ECO:0007669"/>
    <property type="project" value="TreeGrafter"/>
</dbReference>
<comment type="subcellular location">
    <subcellularLocation>
        <location evidence="1">Nucleus</location>
        <location evidence="1">Nucleolus</location>
    </subcellularLocation>
</comment>
<proteinExistence type="inferred from homology"/>
<feature type="compositionally biased region" description="Basic and acidic residues" evidence="7">
    <location>
        <begin position="856"/>
        <end position="870"/>
    </location>
</feature>
<reference evidence="8 9" key="1">
    <citation type="submission" date="2017-03" db="EMBL/GenBank/DDBJ databases">
        <title>Genomes of endolithic fungi from Antarctica.</title>
        <authorList>
            <person name="Coleine C."/>
            <person name="Masonjones S."/>
            <person name="Stajich J.E."/>
        </authorList>
    </citation>
    <scope>NUCLEOTIDE SEQUENCE [LARGE SCALE GENOMIC DNA]</scope>
    <source>
        <strain evidence="8 9">CCFEE 6315</strain>
    </source>
</reference>
<feature type="compositionally biased region" description="Basic and acidic residues" evidence="7">
    <location>
        <begin position="418"/>
        <end position="428"/>
    </location>
</feature>
<dbReference type="OrthoDB" id="441771at2759"/>
<evidence type="ECO:0000256" key="2">
    <source>
        <dbReference type="ARBA" id="ARBA00007466"/>
    </source>
</evidence>
<feature type="compositionally biased region" description="Basic residues" evidence="7">
    <location>
        <begin position="23"/>
        <end position="32"/>
    </location>
</feature>
<feature type="compositionally biased region" description="Basic and acidic residues" evidence="7">
    <location>
        <begin position="332"/>
        <end position="369"/>
    </location>
</feature>
<dbReference type="PANTHER" id="PTHR23183:SF0">
    <property type="entry name" value="NUCLEOLAR PROTEIN 14"/>
    <property type="match status" value="1"/>
</dbReference>
<dbReference type="GO" id="GO:0032040">
    <property type="term" value="C:small-subunit processome"/>
    <property type="evidence" value="ECO:0007669"/>
    <property type="project" value="InterPro"/>
</dbReference>
<feature type="compositionally biased region" description="Basic and acidic residues" evidence="7">
    <location>
        <begin position="223"/>
        <end position="253"/>
    </location>
</feature>
<sequence>MPPSQLKSLKKSLRDQGVVGPQKSKKEKKAQKSSKSSFRDRNAALQNIRDNFNPFELRQPSRPAKFESVSHASANKAANAGRYKEVLHRPGVTKSAGEEARRRQLLPEMQRRNKVGGLVDRRIGEGDPGMTPEERAVQRFAREKEGRKGGRSLFDLEGSDDDEPKLGLTHLGKSLNEFEEDDFVDDVSGGEEDGDSEDDGFMRRKRRRSDEDEVGGEQDSEQQPERKKSKKEVMEEVIAKSKMHKYERQKVKEDDEDLRDELDKGMQEMLAMLRGHKPPPKDVQQEAEAALANGDGNGTQMNPDRQRLLDGMDRSKADKEYEVRLRQLAQDARAKPSDRTKTDEEKTREEAERLQELEEKRTKRMRGEAVSDEESADDDADKDDEKAAGAHDVFGNEDLGDEAAEFGFTSSVPVPKSNRPEEEERVQHDDEDDFDVDADLIADESDVDTDDESEQTEGSGDDEGGDNPTAARDEEEDDEFVKGILGDSSTDRQPALTGANGIQPGKTASGGLAFTYPCPRSHAELLDIMKDVPTEQQPIIVQRVRALYHPSLSASNKDSMADFSSVLVEHIAYLGNTHQPLATIEQIIRHIHSLSRTYPLQIGEAFRKHLQALHEFGKPVAGDLVIFTAIGSIFPTSDHFHQVVTPAITLMARWLGLTVPDTAERRATGAFITALCIKYQNLAKRVVPEAVRFTLKTLSLGSKTPAKEMRPHLDNLAAMTDLWKDKRAFQDMFAPFLPLLRQNGAKKELQHLSILLQQAAMRRRPLELHHHKKQPIPTRIPKFEEGFNPDKHYDPDKERSEAAKLQKEYKRERKGALRELRKDANFMAREQLKEKREKDAEYERKQRRLIAEIQGEEGRESKEYAREKEQRKKAKGRM</sequence>
<organism evidence="8 9">
    <name type="scientific">Salinomyces thailandicus</name>
    <dbReference type="NCBI Taxonomy" id="706561"/>
    <lineage>
        <taxon>Eukaryota</taxon>
        <taxon>Fungi</taxon>
        <taxon>Dikarya</taxon>
        <taxon>Ascomycota</taxon>
        <taxon>Pezizomycotina</taxon>
        <taxon>Dothideomycetes</taxon>
        <taxon>Dothideomycetidae</taxon>
        <taxon>Mycosphaerellales</taxon>
        <taxon>Teratosphaeriaceae</taxon>
        <taxon>Salinomyces</taxon>
    </lineage>
</organism>
<feature type="region of interest" description="Disordered" evidence="7">
    <location>
        <begin position="1"/>
        <end position="262"/>
    </location>
</feature>
<evidence type="ECO:0000256" key="7">
    <source>
        <dbReference type="SAM" id="MobiDB-lite"/>
    </source>
</evidence>
<evidence type="ECO:0000313" key="9">
    <source>
        <dbReference type="Proteomes" id="UP000308549"/>
    </source>
</evidence>
<comment type="similarity">
    <text evidence="2">Belongs to the NOP14 family.</text>
</comment>
<dbReference type="Pfam" id="PF04147">
    <property type="entry name" value="Nop14"/>
    <property type="match status" value="2"/>
</dbReference>